<evidence type="ECO:0008006" key="3">
    <source>
        <dbReference type="Google" id="ProtNLM"/>
    </source>
</evidence>
<protein>
    <recommendedName>
        <fullName evidence="3">Methyltransferase type 11 domain-containing protein</fullName>
    </recommendedName>
</protein>
<keyword evidence="2" id="KW-1185">Reference proteome</keyword>
<dbReference type="Gene3D" id="3.40.50.150">
    <property type="entry name" value="Vaccinia Virus protein VP39"/>
    <property type="match status" value="1"/>
</dbReference>
<dbReference type="EMBL" id="CAUYUJ010014677">
    <property type="protein sequence ID" value="CAK0844592.1"/>
    <property type="molecule type" value="Genomic_DNA"/>
</dbReference>
<sequence>VGRELEDSQFERCRENFAACGLDFSGVCQGDALEPGAFSEIPDGGADAVLCDLPSGSLWRASSDETAYSAFVAEAARMLRPGGRCVLLSSNRLGLARAVPAGLWEAVASWPVGRGKGNLTTRQLQHHHQAFSYQSSACGLVVLERTWSGLGVGDGGRAPPLAELAAEAEEGARGRFLGLLGCKAGAELLPTQATSATASMNCHRGARVWER</sequence>
<dbReference type="InterPro" id="IPR029063">
    <property type="entry name" value="SAM-dependent_MTases_sf"/>
</dbReference>
<accession>A0ABN9TFJ5</accession>
<feature type="non-terminal residue" evidence="1">
    <location>
        <position position="1"/>
    </location>
</feature>
<evidence type="ECO:0000313" key="1">
    <source>
        <dbReference type="EMBL" id="CAK0844592.1"/>
    </source>
</evidence>
<gene>
    <name evidence="1" type="ORF">PCOR1329_LOCUS38660</name>
</gene>
<name>A0ABN9TFJ5_9DINO</name>
<dbReference type="Proteomes" id="UP001189429">
    <property type="component" value="Unassembled WGS sequence"/>
</dbReference>
<dbReference type="CDD" id="cd02440">
    <property type="entry name" value="AdoMet_MTases"/>
    <property type="match status" value="1"/>
</dbReference>
<reference evidence="1" key="1">
    <citation type="submission" date="2023-10" db="EMBL/GenBank/DDBJ databases">
        <authorList>
            <person name="Chen Y."/>
            <person name="Shah S."/>
            <person name="Dougan E. K."/>
            <person name="Thang M."/>
            <person name="Chan C."/>
        </authorList>
    </citation>
    <scope>NUCLEOTIDE SEQUENCE [LARGE SCALE GENOMIC DNA]</scope>
</reference>
<proteinExistence type="predicted"/>
<organism evidence="1 2">
    <name type="scientific">Prorocentrum cordatum</name>
    <dbReference type="NCBI Taxonomy" id="2364126"/>
    <lineage>
        <taxon>Eukaryota</taxon>
        <taxon>Sar</taxon>
        <taxon>Alveolata</taxon>
        <taxon>Dinophyceae</taxon>
        <taxon>Prorocentrales</taxon>
        <taxon>Prorocentraceae</taxon>
        <taxon>Prorocentrum</taxon>
    </lineage>
</organism>
<dbReference type="SUPFAM" id="SSF53335">
    <property type="entry name" value="S-adenosyl-L-methionine-dependent methyltransferases"/>
    <property type="match status" value="1"/>
</dbReference>
<comment type="caution">
    <text evidence="1">The sequence shown here is derived from an EMBL/GenBank/DDBJ whole genome shotgun (WGS) entry which is preliminary data.</text>
</comment>
<evidence type="ECO:0000313" key="2">
    <source>
        <dbReference type="Proteomes" id="UP001189429"/>
    </source>
</evidence>